<sequence>MDRLFKQLCLPTLLITTLCSALAFADSGPGSLDEGYIEQNFTIGYRLVDTRDNPNRAAEYETNNSSVTLGAEVEAGQGPNHLSLGLDYLDQDDYRGDAHLDYKGLLRLTLFTDAFFHNLDHVPYLNRPVASTPGNPAAVPVATGPSTLIDYADADPGDHYGVKLEQYGGKFRGKHPGVPAHLNLGYWRLERSGKQQLRYVAEGSPCSTCHMRSQTRKLDRVTEEVTAGFDVHLGPVDLVYEFLNRDFRDQQPIPIDPFEGLAGQRITGDWEHDEAPDSRLTSHTIQAHTSLSGGVVGAASFTIGQRENRSNLSDVRPIKSETDFQKTAGDLTLTPFSQLTINLRYRLLDMDNDNSDTLVVDSLNVGPNNPPNTINVRENVDLTTATYEASLSYRPVRRLTLRADYKREDIHRGNTGAPFLPTLFTAFGGVHVIDPYWELPEDEVINRYKVSFFARPLDKGRLKVRGWYQYRTSDDPAYGTSIEEGHRGFAALDWLLSPRFGVNTTVRADRTAKQNQTVLQFDGSANLQAYELDRKNENQNFSAGLWFNPGKGSLITANYGYLRSKIVQDLLIGNEPSQANIEAEDVDYLQRVQTVSVGIQWQIVQKLLLRTEGRHIRSRAYFDPQFSSTFSTFSNFPPGAIAADSTGLRELTELNIEQNGLSAGFDWTLVKGWDIAGTYTYDAYDDRTNGLYEGKVQTYLANLSRSW</sequence>
<dbReference type="SUPFAM" id="SSF56935">
    <property type="entry name" value="Porins"/>
    <property type="match status" value="2"/>
</dbReference>
<dbReference type="GO" id="GO:0009279">
    <property type="term" value="C:cell outer membrane"/>
    <property type="evidence" value="ECO:0007669"/>
    <property type="project" value="UniProtKB-SubCell"/>
</dbReference>
<proteinExistence type="predicted"/>
<name>A0A0M3QGG5_9BACT</name>
<dbReference type="EMBL" id="CP010802">
    <property type="protein sequence ID" value="ALC17939.1"/>
    <property type="molecule type" value="Genomic_DNA"/>
</dbReference>
<evidence type="ECO:0000256" key="4">
    <source>
        <dbReference type="SAM" id="SignalP"/>
    </source>
</evidence>
<dbReference type="Gene3D" id="2.40.170.20">
    <property type="entry name" value="TonB-dependent receptor, beta-barrel domain"/>
    <property type="match status" value="1"/>
</dbReference>
<feature type="chain" id="PRO_5005787608" evidence="4">
    <location>
        <begin position="26"/>
        <end position="707"/>
    </location>
</feature>
<evidence type="ECO:0000256" key="2">
    <source>
        <dbReference type="ARBA" id="ARBA00023136"/>
    </source>
</evidence>
<dbReference type="Proteomes" id="UP000057158">
    <property type="component" value="Chromosome"/>
</dbReference>
<keyword evidence="6" id="KW-1185">Reference proteome</keyword>
<dbReference type="STRING" id="1603606.DSOUD_3217"/>
<dbReference type="AlphaFoldDB" id="A0A0M3QGG5"/>
<organism evidence="5 6">
    <name type="scientific">Desulfuromonas soudanensis</name>
    <dbReference type="NCBI Taxonomy" id="1603606"/>
    <lineage>
        <taxon>Bacteria</taxon>
        <taxon>Pseudomonadati</taxon>
        <taxon>Thermodesulfobacteriota</taxon>
        <taxon>Desulfuromonadia</taxon>
        <taxon>Desulfuromonadales</taxon>
        <taxon>Desulfuromonadaceae</taxon>
        <taxon>Desulfuromonas</taxon>
    </lineage>
</organism>
<evidence type="ECO:0000256" key="1">
    <source>
        <dbReference type="ARBA" id="ARBA00004442"/>
    </source>
</evidence>
<protein>
    <submittedName>
        <fullName evidence="5">Uncharacterized protein</fullName>
    </submittedName>
</protein>
<dbReference type="InterPro" id="IPR036942">
    <property type="entry name" value="Beta-barrel_TonB_sf"/>
</dbReference>
<dbReference type="KEGG" id="des:DSOUD_3217"/>
<comment type="subcellular location">
    <subcellularLocation>
        <location evidence="1">Cell outer membrane</location>
    </subcellularLocation>
</comment>
<keyword evidence="3" id="KW-0998">Cell outer membrane</keyword>
<evidence type="ECO:0000313" key="6">
    <source>
        <dbReference type="Proteomes" id="UP000057158"/>
    </source>
</evidence>
<keyword evidence="4" id="KW-0732">Signal</keyword>
<reference evidence="5 6" key="1">
    <citation type="submission" date="2015-07" db="EMBL/GenBank/DDBJ databases">
        <title>Isolation and Genomic Characterization of a Novel Halophilic Metal-Reducing Deltaproteobacterium from the Deep Subsurface.</title>
        <authorList>
            <person name="Badalamenti J.P."/>
            <person name="Summers Z.M."/>
            <person name="Gralnick J.A."/>
            <person name="Bond D.R."/>
        </authorList>
    </citation>
    <scope>NUCLEOTIDE SEQUENCE [LARGE SCALE GENOMIC DNA]</scope>
    <source>
        <strain evidence="5 6">WTL</strain>
    </source>
</reference>
<evidence type="ECO:0000313" key="5">
    <source>
        <dbReference type="EMBL" id="ALC17939.1"/>
    </source>
</evidence>
<dbReference type="OrthoDB" id="5389672at2"/>
<keyword evidence="2" id="KW-0472">Membrane</keyword>
<accession>A0A0M3QGG5</accession>
<dbReference type="PATRIC" id="fig|1603606.3.peg.3464"/>
<dbReference type="RefSeq" id="WP_157671896.1">
    <property type="nucleotide sequence ID" value="NZ_CP010802.1"/>
</dbReference>
<feature type="signal peptide" evidence="4">
    <location>
        <begin position="1"/>
        <end position="25"/>
    </location>
</feature>
<gene>
    <name evidence="5" type="ORF">DSOUD_3217</name>
</gene>
<evidence type="ECO:0000256" key="3">
    <source>
        <dbReference type="ARBA" id="ARBA00023237"/>
    </source>
</evidence>